<evidence type="ECO:0000313" key="2">
    <source>
        <dbReference type="EMBL" id="VDL73152.1"/>
    </source>
</evidence>
<evidence type="ECO:0000313" key="3">
    <source>
        <dbReference type="Proteomes" id="UP000271162"/>
    </source>
</evidence>
<feature type="compositionally biased region" description="Acidic residues" evidence="1">
    <location>
        <begin position="79"/>
        <end position="89"/>
    </location>
</feature>
<feature type="region of interest" description="Disordered" evidence="1">
    <location>
        <begin position="63"/>
        <end position="132"/>
    </location>
</feature>
<dbReference type="AlphaFoldDB" id="A0A0N4Y1Q1"/>
<name>A0A0N4Y1Q1_NIPBR</name>
<protein>
    <submittedName>
        <fullName evidence="4">Phosphoprotein</fullName>
    </submittedName>
</protein>
<dbReference type="WBParaSite" id="NBR_0000956201-mRNA-1">
    <property type="protein sequence ID" value="NBR_0000956201-mRNA-1"/>
    <property type="gene ID" value="NBR_0000956201"/>
</dbReference>
<accession>A0A0N4Y1Q1</accession>
<proteinExistence type="predicted"/>
<gene>
    <name evidence="2" type="ORF">NBR_LOCUS9563</name>
</gene>
<dbReference type="EMBL" id="UYSL01020159">
    <property type="protein sequence ID" value="VDL73152.1"/>
    <property type="molecule type" value="Genomic_DNA"/>
</dbReference>
<evidence type="ECO:0000256" key="1">
    <source>
        <dbReference type="SAM" id="MobiDB-lite"/>
    </source>
</evidence>
<dbReference type="Proteomes" id="UP000271162">
    <property type="component" value="Unassembled WGS sequence"/>
</dbReference>
<organism evidence="4">
    <name type="scientific">Nippostrongylus brasiliensis</name>
    <name type="common">Rat hookworm</name>
    <dbReference type="NCBI Taxonomy" id="27835"/>
    <lineage>
        <taxon>Eukaryota</taxon>
        <taxon>Metazoa</taxon>
        <taxon>Ecdysozoa</taxon>
        <taxon>Nematoda</taxon>
        <taxon>Chromadorea</taxon>
        <taxon>Rhabditida</taxon>
        <taxon>Rhabditina</taxon>
        <taxon>Rhabditomorpha</taxon>
        <taxon>Strongyloidea</taxon>
        <taxon>Heligmosomidae</taxon>
        <taxon>Nippostrongylus</taxon>
    </lineage>
</organism>
<sequence>MMVDLRKTVEDTMCTIRKEIISQNERTVELINTVKINNDTREEIRTILKDSKDDVAQVKAEIERKTDIKQRQRTPSEGEISEDVLDFNFEELPSSKSASDTKQTTYESDPKPVEEEVPNSHTNFREDTSFLE</sequence>
<reference evidence="4" key="1">
    <citation type="submission" date="2017-02" db="UniProtKB">
        <authorList>
            <consortium name="WormBaseParasite"/>
        </authorList>
    </citation>
    <scope>IDENTIFICATION</scope>
</reference>
<reference evidence="2 3" key="2">
    <citation type="submission" date="2018-11" db="EMBL/GenBank/DDBJ databases">
        <authorList>
            <consortium name="Pathogen Informatics"/>
        </authorList>
    </citation>
    <scope>NUCLEOTIDE SEQUENCE [LARGE SCALE GENOMIC DNA]</scope>
</reference>
<feature type="compositionally biased region" description="Polar residues" evidence="1">
    <location>
        <begin position="94"/>
        <end position="107"/>
    </location>
</feature>
<feature type="compositionally biased region" description="Basic and acidic residues" evidence="1">
    <location>
        <begin position="63"/>
        <end position="76"/>
    </location>
</feature>
<evidence type="ECO:0000313" key="4">
    <source>
        <dbReference type="WBParaSite" id="NBR_0000956201-mRNA-1"/>
    </source>
</evidence>
<keyword evidence="3" id="KW-1185">Reference proteome</keyword>
<feature type="compositionally biased region" description="Basic and acidic residues" evidence="1">
    <location>
        <begin position="123"/>
        <end position="132"/>
    </location>
</feature>